<comment type="caution">
    <text evidence="1">The sequence shown here is derived from an EMBL/GenBank/DDBJ whole genome shotgun (WGS) entry which is preliminary data.</text>
</comment>
<proteinExistence type="predicted"/>
<dbReference type="EMBL" id="AGDV01000001">
    <property type="protein sequence ID" value="EMB36078.1"/>
    <property type="molecule type" value="Genomic_DNA"/>
</dbReference>
<organism evidence="1">
    <name type="scientific">Treponema denticola H-22</name>
    <dbReference type="NCBI Taxonomy" id="999432"/>
    <lineage>
        <taxon>Bacteria</taxon>
        <taxon>Pseudomonadati</taxon>
        <taxon>Spirochaetota</taxon>
        <taxon>Spirochaetia</taxon>
        <taxon>Spirochaetales</taxon>
        <taxon>Treponemataceae</taxon>
        <taxon>Treponema</taxon>
    </lineage>
</organism>
<protein>
    <submittedName>
        <fullName evidence="1">Uncharacterized protein</fullName>
    </submittedName>
</protein>
<dbReference type="RefSeq" id="WP_002668956.1">
    <property type="nucleotide sequence ID" value="NZ_CM001795.1"/>
</dbReference>
<dbReference type="Proteomes" id="UP000011705">
    <property type="component" value="Chromosome"/>
</dbReference>
<dbReference type="PATRIC" id="fig|999432.5.peg.279"/>
<reference evidence="1" key="1">
    <citation type="submission" date="2012-01" db="EMBL/GenBank/DDBJ databases">
        <title>The Genome Sequence of Treponema denticola H-22.</title>
        <authorList>
            <consortium name="The Broad Institute Genome Sequencing Platform"/>
            <person name="Earl A."/>
            <person name="Ward D."/>
            <person name="Feldgarden M."/>
            <person name="Gevers D."/>
            <person name="Blanton J.M."/>
            <person name="Fenno C.J."/>
            <person name="Baranova O.V."/>
            <person name="Mathney J."/>
            <person name="Dewhirst F.E."/>
            <person name="Izard J."/>
            <person name="Young S.K."/>
            <person name="Zeng Q."/>
            <person name="Gargeya S."/>
            <person name="Fitzgerald M."/>
            <person name="Haas B."/>
            <person name="Abouelleil A."/>
            <person name="Alvarado L."/>
            <person name="Arachchi H.M."/>
            <person name="Berlin A."/>
            <person name="Chapman S.B."/>
            <person name="Gearin G."/>
            <person name="Goldberg J."/>
            <person name="Griggs A."/>
            <person name="Gujja S."/>
            <person name="Hansen M."/>
            <person name="Heiman D."/>
            <person name="Howarth C."/>
            <person name="Larimer J."/>
            <person name="Lui A."/>
            <person name="MacDonald P.J.P."/>
            <person name="McCowen C."/>
            <person name="Montmayeur A."/>
            <person name="Murphy C."/>
            <person name="Neiman D."/>
            <person name="Pearson M."/>
            <person name="Priest M."/>
            <person name="Roberts A."/>
            <person name="Saif S."/>
            <person name="Shea T."/>
            <person name="Sisk P."/>
            <person name="Stolte C."/>
            <person name="Sykes S."/>
            <person name="Wortman J."/>
            <person name="Nusbaum C."/>
            <person name="Birren B."/>
        </authorList>
    </citation>
    <scope>NUCLEOTIDE SEQUENCE [LARGE SCALE GENOMIC DNA]</scope>
    <source>
        <strain evidence="1">H-22</strain>
    </source>
</reference>
<name>A0A0E2EKH7_TREDN</name>
<sequence>MKKSILSLVFLVLIFSLFTIAPAFSQKIEEADVYYVNVQILKIFTHSDGYYIIYRRAGLKHAEVFIPKSWLEPKDGRARLELVNTRVNPYLSFYLKDGKFDRIKIAAPRDLGSPIWGVLKDPNKYNGKFDGVESLELKF</sequence>
<dbReference type="HOGENOM" id="CLU_143566_1_0_12"/>
<evidence type="ECO:0000313" key="1">
    <source>
        <dbReference type="EMBL" id="EMB36078.1"/>
    </source>
</evidence>
<dbReference type="AlphaFoldDB" id="A0A0E2EKH7"/>
<gene>
    <name evidence="1" type="ORF">HMPREF9726_00270</name>
</gene>
<accession>A0A0E2EKH7</accession>